<dbReference type="Pfam" id="PF01120">
    <property type="entry name" value="Alpha_L_fucos"/>
    <property type="match status" value="1"/>
</dbReference>
<proteinExistence type="predicted"/>
<name>A0A382UR69_9ZZZZ</name>
<feature type="domain" description="Glycoside hydrolase family 29 N-terminal" evidence="1">
    <location>
        <begin position="23"/>
        <end position="49"/>
    </location>
</feature>
<evidence type="ECO:0000259" key="1">
    <source>
        <dbReference type="Pfam" id="PF01120"/>
    </source>
</evidence>
<feature type="non-terminal residue" evidence="2">
    <location>
        <position position="1"/>
    </location>
</feature>
<gene>
    <name evidence="2" type="ORF">METZ01_LOCUS389481</name>
</gene>
<organism evidence="2">
    <name type="scientific">marine metagenome</name>
    <dbReference type="NCBI Taxonomy" id="408172"/>
    <lineage>
        <taxon>unclassified sequences</taxon>
        <taxon>metagenomes</taxon>
        <taxon>ecological metagenomes</taxon>
    </lineage>
</organism>
<sequence>VAISDILPVQEFKTEQPVNPEAILNLPSERMEEWNDWKFGMFIHWGAWSQ</sequence>
<accession>A0A382UR69</accession>
<reference evidence="2" key="1">
    <citation type="submission" date="2018-05" db="EMBL/GenBank/DDBJ databases">
        <authorList>
            <person name="Lanie J.A."/>
            <person name="Ng W.-L."/>
            <person name="Kazmierczak K.M."/>
            <person name="Andrzejewski T.M."/>
            <person name="Davidsen T.M."/>
            <person name="Wayne K.J."/>
            <person name="Tettelin H."/>
            <person name="Glass J.I."/>
            <person name="Rusch D."/>
            <person name="Podicherti R."/>
            <person name="Tsui H.-C.T."/>
            <person name="Winkler M.E."/>
        </authorList>
    </citation>
    <scope>NUCLEOTIDE SEQUENCE</scope>
</reference>
<feature type="non-terminal residue" evidence="2">
    <location>
        <position position="50"/>
    </location>
</feature>
<dbReference type="AlphaFoldDB" id="A0A382UR69"/>
<dbReference type="Gene3D" id="3.20.20.80">
    <property type="entry name" value="Glycosidases"/>
    <property type="match status" value="1"/>
</dbReference>
<dbReference type="InterPro" id="IPR017853">
    <property type="entry name" value="GH"/>
</dbReference>
<dbReference type="SUPFAM" id="SSF51445">
    <property type="entry name" value="(Trans)glycosidases"/>
    <property type="match status" value="1"/>
</dbReference>
<dbReference type="EMBL" id="UINC01146097">
    <property type="protein sequence ID" value="SVD36627.1"/>
    <property type="molecule type" value="Genomic_DNA"/>
</dbReference>
<protein>
    <recommendedName>
        <fullName evidence="1">Glycoside hydrolase family 29 N-terminal domain-containing protein</fullName>
    </recommendedName>
</protein>
<dbReference type="InterPro" id="IPR057739">
    <property type="entry name" value="Glyco_hydro_29_N"/>
</dbReference>
<evidence type="ECO:0000313" key="2">
    <source>
        <dbReference type="EMBL" id="SVD36627.1"/>
    </source>
</evidence>